<accession>J9GQE0</accession>
<gene>
    <name evidence="1" type="ORF">EVA_07218</name>
</gene>
<comment type="caution">
    <text evidence="1">The sequence shown here is derived from an EMBL/GenBank/DDBJ whole genome shotgun (WGS) entry which is preliminary data.</text>
</comment>
<proteinExistence type="predicted"/>
<dbReference type="AlphaFoldDB" id="J9GQE0"/>
<protein>
    <submittedName>
        <fullName evidence="1">Uncharacterized protein</fullName>
    </submittedName>
</protein>
<dbReference type="EMBL" id="AMCI01001730">
    <property type="protein sequence ID" value="EJX04673.1"/>
    <property type="molecule type" value="Genomic_DNA"/>
</dbReference>
<name>J9GQE0_9ZZZZ</name>
<sequence length="120" mass="13677">MADSRHVAGFDARFGLRADVADPFIIKDQCVGEGFLCFPAHTMLTINTKGARGDQRFRKTGYRLFFEKTSFNMVGFPTFGQAFHRQRSDRTGLDRYSTTARENQEQSGGGKRIEKVFHVY</sequence>
<organism evidence="1">
    <name type="scientific">gut metagenome</name>
    <dbReference type="NCBI Taxonomy" id="749906"/>
    <lineage>
        <taxon>unclassified sequences</taxon>
        <taxon>metagenomes</taxon>
        <taxon>organismal metagenomes</taxon>
    </lineage>
</organism>
<reference evidence="1" key="1">
    <citation type="journal article" date="2012" name="PLoS ONE">
        <title>Gene sets for utilization of primary and secondary nutrition supplies in the distal gut of endangered iberian lynx.</title>
        <authorList>
            <person name="Alcaide M."/>
            <person name="Messina E."/>
            <person name="Richter M."/>
            <person name="Bargiela R."/>
            <person name="Peplies J."/>
            <person name="Huws S.A."/>
            <person name="Newbold C.J."/>
            <person name="Golyshin P.N."/>
            <person name="Simon M.A."/>
            <person name="Lopez G."/>
            <person name="Yakimov M.M."/>
            <person name="Ferrer M."/>
        </authorList>
    </citation>
    <scope>NUCLEOTIDE SEQUENCE</scope>
</reference>
<evidence type="ECO:0000313" key="1">
    <source>
        <dbReference type="EMBL" id="EJX04673.1"/>
    </source>
</evidence>